<gene>
    <name evidence="3" type="ORF">ACFFHF_15455</name>
</gene>
<dbReference type="EMBL" id="JBHLUU010000107">
    <property type="protein sequence ID" value="MFC0476604.1"/>
    <property type="molecule type" value="Genomic_DNA"/>
</dbReference>
<dbReference type="Pfam" id="PF00589">
    <property type="entry name" value="Phage_integrase"/>
    <property type="match status" value="1"/>
</dbReference>
<feature type="domain" description="Tyr recombinase" evidence="2">
    <location>
        <begin position="1"/>
        <end position="181"/>
    </location>
</feature>
<dbReference type="InterPro" id="IPR011010">
    <property type="entry name" value="DNA_brk_join_enz"/>
</dbReference>
<keyword evidence="1" id="KW-0233">DNA recombination</keyword>
<dbReference type="PANTHER" id="PTHR30349">
    <property type="entry name" value="PHAGE INTEGRASE-RELATED"/>
    <property type="match status" value="1"/>
</dbReference>
<dbReference type="PANTHER" id="PTHR30349:SF82">
    <property type="entry name" value="INTEGRASE_RECOMBINASE YOEC-RELATED"/>
    <property type="match status" value="1"/>
</dbReference>
<accession>A0ABV6KTE0</accession>
<dbReference type="InterPro" id="IPR013762">
    <property type="entry name" value="Integrase-like_cat_sf"/>
</dbReference>
<dbReference type="RefSeq" id="WP_377058539.1">
    <property type="nucleotide sequence ID" value="NZ_JBHLUU010000107.1"/>
</dbReference>
<keyword evidence="4" id="KW-1185">Reference proteome</keyword>
<organism evidence="3 4">
    <name type="scientific">Robertmurraya beringensis</name>
    <dbReference type="NCBI Taxonomy" id="641660"/>
    <lineage>
        <taxon>Bacteria</taxon>
        <taxon>Bacillati</taxon>
        <taxon>Bacillota</taxon>
        <taxon>Bacilli</taxon>
        <taxon>Bacillales</taxon>
        <taxon>Bacillaceae</taxon>
        <taxon>Robertmurraya</taxon>
    </lineage>
</organism>
<dbReference type="SUPFAM" id="SSF56349">
    <property type="entry name" value="DNA breaking-rejoining enzymes"/>
    <property type="match status" value="1"/>
</dbReference>
<sequence length="184" mass="21197">MEYVDAIRDTTKIKALKKHLKDQSARDYLLFVLGINTGLKISEILTIKWCDILNENGSTKNFMEREEQEIPIYVNSKVKYAISLYLSSISYHYSDYVFKSSKTNDPITRQQAYRIINKAAKHVGIEGNIGTHSMRKTFGYHAYKKGIAIALLQKIFHHTSSSETLKYLGIKKEEEIKTEIDVNL</sequence>
<evidence type="ECO:0000313" key="4">
    <source>
        <dbReference type="Proteomes" id="UP001589738"/>
    </source>
</evidence>
<evidence type="ECO:0000313" key="3">
    <source>
        <dbReference type="EMBL" id="MFC0476604.1"/>
    </source>
</evidence>
<dbReference type="InterPro" id="IPR050090">
    <property type="entry name" value="Tyrosine_recombinase_XerCD"/>
</dbReference>
<protein>
    <submittedName>
        <fullName evidence="3">Tyrosine-type recombinase/integrase</fullName>
    </submittedName>
</protein>
<proteinExistence type="predicted"/>
<name>A0ABV6KTE0_9BACI</name>
<dbReference type="Gene3D" id="1.10.443.10">
    <property type="entry name" value="Intergrase catalytic core"/>
    <property type="match status" value="1"/>
</dbReference>
<evidence type="ECO:0000256" key="1">
    <source>
        <dbReference type="ARBA" id="ARBA00023172"/>
    </source>
</evidence>
<dbReference type="PROSITE" id="PS51898">
    <property type="entry name" value="TYR_RECOMBINASE"/>
    <property type="match status" value="1"/>
</dbReference>
<reference evidence="3 4" key="1">
    <citation type="submission" date="2024-09" db="EMBL/GenBank/DDBJ databases">
        <authorList>
            <person name="Sun Q."/>
            <person name="Mori K."/>
        </authorList>
    </citation>
    <scope>NUCLEOTIDE SEQUENCE [LARGE SCALE GENOMIC DNA]</scope>
    <source>
        <strain evidence="3 4">CGMCC 1.9126</strain>
    </source>
</reference>
<comment type="caution">
    <text evidence="3">The sequence shown here is derived from an EMBL/GenBank/DDBJ whole genome shotgun (WGS) entry which is preliminary data.</text>
</comment>
<dbReference type="InterPro" id="IPR002104">
    <property type="entry name" value="Integrase_catalytic"/>
</dbReference>
<dbReference type="Proteomes" id="UP001589738">
    <property type="component" value="Unassembled WGS sequence"/>
</dbReference>
<evidence type="ECO:0000259" key="2">
    <source>
        <dbReference type="PROSITE" id="PS51898"/>
    </source>
</evidence>